<sequence>GYGCCPYESGTCCADKVHCCASDYSCDASGSRCIRHPGPSSSVNNRTLDIVIAAMKKFKIPLMKKGTYTHRIR</sequence>
<dbReference type="AlphaFoldDB" id="A0A815YD17"/>
<dbReference type="EMBL" id="CAJOBA010045100">
    <property type="protein sequence ID" value="CAF4172610.1"/>
    <property type="molecule type" value="Genomic_DNA"/>
</dbReference>
<reference evidence="4" key="1">
    <citation type="submission" date="2021-02" db="EMBL/GenBank/DDBJ databases">
        <authorList>
            <person name="Nowell W R."/>
        </authorList>
    </citation>
    <scope>NUCLEOTIDE SEQUENCE</scope>
</reference>
<organism evidence="4 7">
    <name type="scientific">Didymodactylos carnosus</name>
    <dbReference type="NCBI Taxonomy" id="1234261"/>
    <lineage>
        <taxon>Eukaryota</taxon>
        <taxon>Metazoa</taxon>
        <taxon>Spiralia</taxon>
        <taxon>Gnathifera</taxon>
        <taxon>Rotifera</taxon>
        <taxon>Eurotatoria</taxon>
        <taxon>Bdelloidea</taxon>
        <taxon>Philodinida</taxon>
        <taxon>Philodinidae</taxon>
        <taxon>Didymodactylos</taxon>
    </lineage>
</organism>
<evidence type="ECO:0000313" key="3">
    <source>
        <dbReference type="EMBL" id="CAF1362878.1"/>
    </source>
</evidence>
<dbReference type="Pfam" id="PF00396">
    <property type="entry name" value="Granulin"/>
    <property type="match status" value="1"/>
</dbReference>
<comment type="caution">
    <text evidence="4">The sequence shown here is derived from an EMBL/GenBank/DDBJ whole genome shotgun (WGS) entry which is preliminary data.</text>
</comment>
<evidence type="ECO:0000313" key="7">
    <source>
        <dbReference type="Proteomes" id="UP000663829"/>
    </source>
</evidence>
<evidence type="ECO:0000259" key="2">
    <source>
        <dbReference type="Pfam" id="PF00396"/>
    </source>
</evidence>
<gene>
    <name evidence="4" type="ORF">GPM918_LOCUS40278</name>
    <name evidence="3" type="ORF">OVA965_LOCUS31321</name>
    <name evidence="6" type="ORF">SRO942_LOCUS41210</name>
    <name evidence="5" type="ORF">TMI583_LOCUS32145</name>
</gene>
<keyword evidence="7" id="KW-1185">Reference proteome</keyword>
<dbReference type="InterPro" id="IPR037277">
    <property type="entry name" value="Granulin_sf"/>
</dbReference>
<name>A0A815YD17_9BILA</name>
<protein>
    <recommendedName>
        <fullName evidence="2">Granulins domain-containing protein</fullName>
    </recommendedName>
</protein>
<dbReference type="Proteomes" id="UP000681722">
    <property type="component" value="Unassembled WGS sequence"/>
</dbReference>
<dbReference type="Gene3D" id="2.10.25.160">
    <property type="entry name" value="Granulin"/>
    <property type="match status" value="1"/>
</dbReference>
<feature type="domain" description="Granulins" evidence="2">
    <location>
        <begin position="2"/>
        <end position="34"/>
    </location>
</feature>
<evidence type="ECO:0000313" key="5">
    <source>
        <dbReference type="EMBL" id="CAF4172610.1"/>
    </source>
</evidence>
<dbReference type="InterPro" id="IPR000118">
    <property type="entry name" value="Granulin"/>
</dbReference>
<dbReference type="EMBL" id="CAJNOQ010029510">
    <property type="protein sequence ID" value="CAF1569144.1"/>
    <property type="molecule type" value="Genomic_DNA"/>
</dbReference>
<dbReference type="EMBL" id="CAJNOK010023447">
    <property type="protein sequence ID" value="CAF1362878.1"/>
    <property type="molecule type" value="Genomic_DNA"/>
</dbReference>
<dbReference type="OrthoDB" id="5949339at2759"/>
<evidence type="ECO:0000313" key="4">
    <source>
        <dbReference type="EMBL" id="CAF1569144.1"/>
    </source>
</evidence>
<proteinExistence type="predicted"/>
<evidence type="ECO:0000256" key="1">
    <source>
        <dbReference type="ARBA" id="ARBA00023157"/>
    </source>
</evidence>
<dbReference type="Proteomes" id="UP000682733">
    <property type="component" value="Unassembled WGS sequence"/>
</dbReference>
<feature type="non-terminal residue" evidence="4">
    <location>
        <position position="1"/>
    </location>
</feature>
<keyword evidence="1" id="KW-1015">Disulfide bond</keyword>
<evidence type="ECO:0000313" key="6">
    <source>
        <dbReference type="EMBL" id="CAF4431957.1"/>
    </source>
</evidence>
<accession>A0A815YD17</accession>
<dbReference type="Proteomes" id="UP000663829">
    <property type="component" value="Unassembled WGS sequence"/>
</dbReference>
<dbReference type="EMBL" id="CAJOBC010095327">
    <property type="protein sequence ID" value="CAF4431957.1"/>
    <property type="molecule type" value="Genomic_DNA"/>
</dbReference>
<dbReference type="Proteomes" id="UP000677228">
    <property type="component" value="Unassembled WGS sequence"/>
</dbReference>